<dbReference type="Gene3D" id="1.10.20.10">
    <property type="entry name" value="Histone, subunit A"/>
    <property type="match status" value="1"/>
</dbReference>
<dbReference type="AlphaFoldDB" id="A0A3N4IC88"/>
<evidence type="ECO:0000256" key="4">
    <source>
        <dbReference type="ARBA" id="ARBA00023163"/>
    </source>
</evidence>
<dbReference type="GO" id="GO:0051123">
    <property type="term" value="P:RNA polymerase II preinitiation complex assembly"/>
    <property type="evidence" value="ECO:0007669"/>
    <property type="project" value="TreeGrafter"/>
</dbReference>
<dbReference type="Pfam" id="PF02291">
    <property type="entry name" value="TFIID-31kDa"/>
    <property type="match status" value="1"/>
</dbReference>
<evidence type="ECO:0000256" key="6">
    <source>
        <dbReference type="SAM" id="MobiDB-lite"/>
    </source>
</evidence>
<gene>
    <name evidence="7" type="ORF">BJ508DRAFT_413369</name>
</gene>
<dbReference type="GO" id="GO:0003713">
    <property type="term" value="F:transcription coactivator activity"/>
    <property type="evidence" value="ECO:0007669"/>
    <property type="project" value="TreeGrafter"/>
</dbReference>
<name>A0A3N4IC88_ASCIM</name>
<feature type="region of interest" description="Disordered" evidence="6">
    <location>
        <begin position="167"/>
        <end position="210"/>
    </location>
</feature>
<dbReference type="GO" id="GO:0046982">
    <property type="term" value="F:protein heterodimerization activity"/>
    <property type="evidence" value="ECO:0007669"/>
    <property type="project" value="InterPro"/>
</dbReference>
<dbReference type="InterPro" id="IPR003162">
    <property type="entry name" value="TFIID-31"/>
</dbReference>
<dbReference type="GO" id="GO:0000124">
    <property type="term" value="C:SAGA complex"/>
    <property type="evidence" value="ECO:0007669"/>
    <property type="project" value="TreeGrafter"/>
</dbReference>
<evidence type="ECO:0000256" key="5">
    <source>
        <dbReference type="ARBA" id="ARBA00023242"/>
    </source>
</evidence>
<evidence type="ECO:0000256" key="3">
    <source>
        <dbReference type="ARBA" id="ARBA00023015"/>
    </source>
</evidence>
<dbReference type="STRING" id="1160509.A0A3N4IC88"/>
<proteinExistence type="inferred from homology"/>
<feature type="compositionally biased region" description="Acidic residues" evidence="6">
    <location>
        <begin position="201"/>
        <end position="210"/>
    </location>
</feature>
<evidence type="ECO:0000313" key="8">
    <source>
        <dbReference type="Proteomes" id="UP000275078"/>
    </source>
</evidence>
<feature type="compositionally biased region" description="Acidic residues" evidence="6">
    <location>
        <begin position="167"/>
        <end position="183"/>
    </location>
</feature>
<keyword evidence="3" id="KW-0805">Transcription regulation</keyword>
<evidence type="ECO:0000256" key="2">
    <source>
        <dbReference type="ARBA" id="ARBA00007646"/>
    </source>
</evidence>
<accession>A0A3N4IC88</accession>
<protein>
    <submittedName>
        <fullName evidence="7">TFIID-31kDa-domain-containing protein</fullName>
    </submittedName>
</protein>
<dbReference type="Proteomes" id="UP000275078">
    <property type="component" value="Unassembled WGS sequence"/>
</dbReference>
<evidence type="ECO:0000256" key="1">
    <source>
        <dbReference type="ARBA" id="ARBA00004123"/>
    </source>
</evidence>
<dbReference type="CDD" id="cd07979">
    <property type="entry name" value="HFD_TAF9"/>
    <property type="match status" value="1"/>
</dbReference>
<feature type="compositionally biased region" description="Polar residues" evidence="6">
    <location>
        <begin position="1"/>
        <end position="24"/>
    </location>
</feature>
<dbReference type="PANTHER" id="PTHR48068">
    <property type="entry name" value="TAF9 RNA POLYMERASE II, TATA BOX-BINDING PROTEIN (TBP)-ASSOCIATED FACTOR"/>
    <property type="match status" value="1"/>
</dbReference>
<comment type="similarity">
    <text evidence="2">Belongs to the TAF9 family.</text>
</comment>
<dbReference type="InterPro" id="IPR051431">
    <property type="entry name" value="TFIID_subunit_9"/>
</dbReference>
<dbReference type="PANTHER" id="PTHR48068:SF4">
    <property type="entry name" value="TATA-BOX BINDING PROTEIN ASSOCIATED FACTOR 9"/>
    <property type="match status" value="1"/>
</dbReference>
<sequence>MSTDAAPTTNGTAAQPVDTTTQVANAEPTVDDGSSQRPIGVRYIHLLLQEMGVSSYDERVPQMLLDWSYRYLSTTLQDAALIADQRTGSSGAQNQQAFSVTKEDLRVSQAARPTRQFKPKESPEWLKTVADQINAVALPVPSRAYGIRLPPEEYCLTGIGWNLDEEYLLSDDDEEEGEGETEASDTKMEVDSADKKRSSPSEEDTEMGDA</sequence>
<organism evidence="7 8">
    <name type="scientific">Ascobolus immersus RN42</name>
    <dbReference type="NCBI Taxonomy" id="1160509"/>
    <lineage>
        <taxon>Eukaryota</taxon>
        <taxon>Fungi</taxon>
        <taxon>Dikarya</taxon>
        <taxon>Ascomycota</taxon>
        <taxon>Pezizomycotina</taxon>
        <taxon>Pezizomycetes</taxon>
        <taxon>Pezizales</taxon>
        <taxon>Ascobolaceae</taxon>
        <taxon>Ascobolus</taxon>
    </lineage>
</organism>
<feature type="region of interest" description="Disordered" evidence="6">
    <location>
        <begin position="1"/>
        <end position="35"/>
    </location>
</feature>
<keyword evidence="4" id="KW-0804">Transcription</keyword>
<dbReference type="InterPro" id="IPR009072">
    <property type="entry name" value="Histone-fold"/>
</dbReference>
<feature type="compositionally biased region" description="Basic and acidic residues" evidence="6">
    <location>
        <begin position="184"/>
        <end position="200"/>
    </location>
</feature>
<dbReference type="OrthoDB" id="341924at2759"/>
<dbReference type="EMBL" id="ML119663">
    <property type="protein sequence ID" value="RPA83713.1"/>
    <property type="molecule type" value="Genomic_DNA"/>
</dbReference>
<comment type="subcellular location">
    <subcellularLocation>
        <location evidence="1">Nucleus</location>
    </subcellularLocation>
</comment>
<reference evidence="7 8" key="1">
    <citation type="journal article" date="2018" name="Nat. Ecol. Evol.">
        <title>Pezizomycetes genomes reveal the molecular basis of ectomycorrhizal truffle lifestyle.</title>
        <authorList>
            <person name="Murat C."/>
            <person name="Payen T."/>
            <person name="Noel B."/>
            <person name="Kuo A."/>
            <person name="Morin E."/>
            <person name="Chen J."/>
            <person name="Kohler A."/>
            <person name="Krizsan K."/>
            <person name="Balestrini R."/>
            <person name="Da Silva C."/>
            <person name="Montanini B."/>
            <person name="Hainaut M."/>
            <person name="Levati E."/>
            <person name="Barry K.W."/>
            <person name="Belfiori B."/>
            <person name="Cichocki N."/>
            <person name="Clum A."/>
            <person name="Dockter R.B."/>
            <person name="Fauchery L."/>
            <person name="Guy J."/>
            <person name="Iotti M."/>
            <person name="Le Tacon F."/>
            <person name="Lindquist E.A."/>
            <person name="Lipzen A."/>
            <person name="Malagnac F."/>
            <person name="Mello A."/>
            <person name="Molinier V."/>
            <person name="Miyauchi S."/>
            <person name="Poulain J."/>
            <person name="Riccioni C."/>
            <person name="Rubini A."/>
            <person name="Sitrit Y."/>
            <person name="Splivallo R."/>
            <person name="Traeger S."/>
            <person name="Wang M."/>
            <person name="Zifcakova L."/>
            <person name="Wipf D."/>
            <person name="Zambonelli A."/>
            <person name="Paolocci F."/>
            <person name="Nowrousian M."/>
            <person name="Ottonello S."/>
            <person name="Baldrian P."/>
            <person name="Spatafora J.W."/>
            <person name="Henrissat B."/>
            <person name="Nagy L.G."/>
            <person name="Aury J.M."/>
            <person name="Wincker P."/>
            <person name="Grigoriev I.V."/>
            <person name="Bonfante P."/>
            <person name="Martin F.M."/>
        </authorList>
    </citation>
    <scope>NUCLEOTIDE SEQUENCE [LARGE SCALE GENOMIC DNA]</scope>
    <source>
        <strain evidence="7 8">RN42</strain>
    </source>
</reference>
<keyword evidence="5" id="KW-0539">Nucleus</keyword>
<dbReference type="SUPFAM" id="SSF47113">
    <property type="entry name" value="Histone-fold"/>
    <property type="match status" value="1"/>
</dbReference>
<dbReference type="GO" id="GO:0016251">
    <property type="term" value="F:RNA polymerase II general transcription initiation factor activity"/>
    <property type="evidence" value="ECO:0007669"/>
    <property type="project" value="TreeGrafter"/>
</dbReference>
<dbReference type="GO" id="GO:0005669">
    <property type="term" value="C:transcription factor TFIID complex"/>
    <property type="evidence" value="ECO:0007669"/>
    <property type="project" value="TreeGrafter"/>
</dbReference>
<evidence type="ECO:0000313" key="7">
    <source>
        <dbReference type="EMBL" id="RPA83713.1"/>
    </source>
</evidence>
<keyword evidence="8" id="KW-1185">Reference proteome</keyword>